<dbReference type="EMBL" id="CP090958">
    <property type="protein sequence ID" value="WGW12137.1"/>
    <property type="molecule type" value="Genomic_DNA"/>
</dbReference>
<dbReference type="RefSeq" id="WP_349638936.1">
    <property type="nucleotide sequence ID" value="NZ_CP090958.1"/>
</dbReference>
<organism evidence="1 2">
    <name type="scientific">Saxibacter everestensis</name>
    <dbReference type="NCBI Taxonomy" id="2909229"/>
    <lineage>
        <taxon>Bacteria</taxon>
        <taxon>Bacillati</taxon>
        <taxon>Actinomycetota</taxon>
        <taxon>Actinomycetes</taxon>
        <taxon>Micrococcales</taxon>
        <taxon>Brevibacteriaceae</taxon>
        <taxon>Saxibacter</taxon>
    </lineage>
</organism>
<accession>A0ABY8QSY0</accession>
<name>A0ABY8QSY0_9MICO</name>
<evidence type="ECO:0000313" key="2">
    <source>
        <dbReference type="Proteomes" id="UP001209083"/>
    </source>
</evidence>
<keyword evidence="2" id="KW-1185">Reference proteome</keyword>
<dbReference type="Proteomes" id="UP001209083">
    <property type="component" value="Chromosome"/>
</dbReference>
<reference evidence="1 2" key="1">
    <citation type="submission" date="2023-05" db="EMBL/GenBank/DDBJ databases">
        <title>Lithophilousrod everest ZFBP1038 complete genpme.</title>
        <authorList>
            <person name="Tian M."/>
        </authorList>
    </citation>
    <scope>NUCLEOTIDE SEQUENCE [LARGE SCALE GENOMIC DNA]</scope>
    <source>
        <strain evidence="1 2">ZFBP1038</strain>
    </source>
</reference>
<evidence type="ECO:0000313" key="1">
    <source>
        <dbReference type="EMBL" id="WGW12137.1"/>
    </source>
</evidence>
<gene>
    <name evidence="1" type="ORF">LWF01_18980</name>
</gene>
<proteinExistence type="predicted"/>
<sequence length="153" mass="17360">MMTNAPSIEAVLEAFFADVAVGRGAGTRVRYWRVYIQLNRYLESDDAGRLLGTDYNRLLAAEREFRPDRALARLFSAEGLVLCLSGFVDDAWLLPAPVDARSQISLTDRLLRWVQGRHLIDMSSCSCAVYECEEAIRRARKILRSQVEPPRLL</sequence>
<protein>
    <submittedName>
        <fullName evidence="1">Uncharacterized protein</fullName>
    </submittedName>
</protein>